<evidence type="ECO:0000313" key="11">
    <source>
        <dbReference type="Proteomes" id="UP000183180"/>
    </source>
</evidence>
<gene>
    <name evidence="2" type="ORF">SAMN04488548_10716</name>
    <name evidence="3" type="ORF">SAMN04488548_11919</name>
    <name evidence="4" type="ORF">SAMN04488548_12318</name>
    <name evidence="5" type="ORF">SAMN04488548_12413</name>
    <name evidence="6" type="ORF">SAMN04488548_12510</name>
    <name evidence="7" type="ORF">SAMN04488548_13341</name>
    <name evidence="9" type="ORF">SAMN04488548_13810</name>
    <name evidence="10" type="ORF">SAMN04488548_13822</name>
    <name evidence="8" type="ORF">SAMN04488548_1385</name>
</gene>
<dbReference type="EMBL" id="FNLM01000019">
    <property type="protein sequence ID" value="SDT85447.1"/>
    <property type="molecule type" value="Genomic_DNA"/>
</dbReference>
<dbReference type="STRING" id="158898.SAMN04488548_10716"/>
<protein>
    <recommendedName>
        <fullName evidence="1">DUF7572 domain-containing protein</fullName>
    </recommendedName>
</protein>
<evidence type="ECO:0000313" key="7">
    <source>
        <dbReference type="EMBL" id="SDT96108.1"/>
    </source>
</evidence>
<feature type="domain" description="DUF7572" evidence="1">
    <location>
        <begin position="4"/>
        <end position="114"/>
    </location>
</feature>
<proteinExistence type="predicted"/>
<dbReference type="InterPro" id="IPR055994">
    <property type="entry name" value="DUF7572"/>
</dbReference>
<evidence type="ECO:0000313" key="4">
    <source>
        <dbReference type="EMBL" id="SDT86522.1"/>
    </source>
</evidence>
<name>A0A1H2DRC2_9ACTN</name>
<evidence type="ECO:0000313" key="3">
    <source>
        <dbReference type="EMBL" id="SDT85447.1"/>
    </source>
</evidence>
<evidence type="ECO:0000313" key="5">
    <source>
        <dbReference type="EMBL" id="SDT87013.1"/>
    </source>
</evidence>
<dbReference type="EMBL" id="FNLM01000023">
    <property type="protein sequence ID" value="SDT86522.1"/>
    <property type="molecule type" value="Genomic_DNA"/>
</dbReference>
<accession>A0A1H2DRC2</accession>
<dbReference type="EMBL" id="FNLM01000038">
    <property type="protein sequence ID" value="SDU87202.1"/>
    <property type="molecule type" value="Genomic_DNA"/>
</dbReference>
<evidence type="ECO:0000313" key="9">
    <source>
        <dbReference type="EMBL" id="SDU87254.1"/>
    </source>
</evidence>
<dbReference type="AlphaFoldDB" id="A0A1H2DRC2"/>
<dbReference type="EMBL" id="FNLM01000038">
    <property type="protein sequence ID" value="SDU87378.1"/>
    <property type="molecule type" value="Genomic_DNA"/>
</dbReference>
<organism evidence="3 11">
    <name type="scientific">Gordonia westfalica</name>
    <dbReference type="NCBI Taxonomy" id="158898"/>
    <lineage>
        <taxon>Bacteria</taxon>
        <taxon>Bacillati</taxon>
        <taxon>Actinomycetota</taxon>
        <taxon>Actinomycetes</taxon>
        <taxon>Mycobacteriales</taxon>
        <taxon>Gordoniaceae</taxon>
        <taxon>Gordonia</taxon>
    </lineage>
</organism>
<dbReference type="RefSeq" id="WP_425284523.1">
    <property type="nucleotide sequence ID" value="NZ_FNLM01000007.1"/>
</dbReference>
<evidence type="ECO:0000259" key="1">
    <source>
        <dbReference type="Pfam" id="PF24457"/>
    </source>
</evidence>
<dbReference type="Proteomes" id="UP000183180">
    <property type="component" value="Unassembled WGS sequence"/>
</dbReference>
<dbReference type="EMBL" id="FNLM01000007">
    <property type="protein sequence ID" value="SDT84211.1"/>
    <property type="molecule type" value="Genomic_DNA"/>
</dbReference>
<evidence type="ECO:0000313" key="2">
    <source>
        <dbReference type="EMBL" id="SDT84211.1"/>
    </source>
</evidence>
<evidence type="ECO:0000313" key="6">
    <source>
        <dbReference type="EMBL" id="SDT87587.1"/>
    </source>
</evidence>
<dbReference type="EMBL" id="FNLM01000024">
    <property type="protein sequence ID" value="SDT87013.1"/>
    <property type="molecule type" value="Genomic_DNA"/>
</dbReference>
<dbReference type="Pfam" id="PF24457">
    <property type="entry name" value="DUF7572"/>
    <property type="match status" value="1"/>
</dbReference>
<evidence type="ECO:0000313" key="8">
    <source>
        <dbReference type="EMBL" id="SDU87202.1"/>
    </source>
</evidence>
<sequence length="121" mass="12985">MKPATLVAEALPHMPPITNLYSTEDGFLLVLVVEVPDMTSILTSMGMQVPVSRSHLKPDVSVFLSDERGQVIDYDGDPANGLTPILSTDSKSFAMTINPDLATHADALAALGYELTEQETP</sequence>
<dbReference type="EMBL" id="FNLM01000038">
    <property type="protein sequence ID" value="SDU87254.1"/>
    <property type="molecule type" value="Genomic_DNA"/>
</dbReference>
<dbReference type="EMBL" id="FNLM01000033">
    <property type="protein sequence ID" value="SDT96108.1"/>
    <property type="molecule type" value="Genomic_DNA"/>
</dbReference>
<evidence type="ECO:0000313" key="10">
    <source>
        <dbReference type="EMBL" id="SDU87378.1"/>
    </source>
</evidence>
<reference evidence="3 11" key="1">
    <citation type="submission" date="2016-10" db="EMBL/GenBank/DDBJ databases">
        <authorList>
            <person name="de Groot N.N."/>
        </authorList>
    </citation>
    <scope>NUCLEOTIDE SEQUENCE [LARGE SCALE GENOMIC DNA]</scope>
    <source>
        <strain evidence="3 11">DSM 44215</strain>
    </source>
</reference>
<dbReference type="EMBL" id="FNLM01000025">
    <property type="protein sequence ID" value="SDT87587.1"/>
    <property type="molecule type" value="Genomic_DNA"/>
</dbReference>